<comment type="caution">
    <text evidence="2">The sequence shown here is derived from an EMBL/GenBank/DDBJ whole genome shotgun (WGS) entry which is preliminary data.</text>
</comment>
<dbReference type="SUPFAM" id="SSF56849">
    <property type="entry name" value="delta-Endotoxin (insectocide), N-terminal domain"/>
    <property type="match status" value="1"/>
</dbReference>
<name>D3BCN6_HETP5</name>
<feature type="domain" description="Pesticidal crystal protein" evidence="1">
    <location>
        <begin position="60"/>
        <end position="276"/>
    </location>
</feature>
<dbReference type="PANTHER" id="PTHR37003:SF2">
    <property type="entry name" value="PESTICIDAL CRYSTAL PROTEIN N-TERMINAL DOMAIN-CONTAINING PROTEIN"/>
    <property type="match status" value="1"/>
</dbReference>
<sequence>MGFNKVAKFLTEQGKKTFSHSGLSNFVEKGAASESVTFAALLNGNEKIKENWASIITGLVAGGLAAIPVYGPAFSAVSLIVFKIATDNTDPMESTRKLIHEMVNTGIGDFSRNLSIGFLKGILALKKDIANAEGIGLAKADPKTMREKFENLYNSFLETESWFLTSGQEVTNLGVYAQFGFHHITSMFDYILRFNSFGGTETLLRLWKITYKEYQRIYIDKCYKYYLVGLEKIKAKYPELALNGNGDHNARFNALQKYRNYMLDNVFTYVHVIAKLDIDNIALLKAGSNIQNPIIKYSKFIGKTTLALADKLAIGGFIYKNPCTASYRIPADQLIEKLTAENGEFYFSDVFRFLMNVSPEKIFNFQTQYINGLTVKEGEYTKIYGNQKPTGATSVIFEGPLKDSIIVNTRNEVGTDRVKYIQPTTITTKYGASNYFSTTGEVIKMEGCKIAHIVGINQTTFQDSPSAPDDDFYGFVVAFTNNSAEAKVELTSDQTSIVTANQPHKFPIKTTLTRDYNKLVGLHAINVQTGGSVTYGFICPTETKFKFYINAETNATLTFGRAGQNPAPITGKGLLFIGEFLVSSIGPNSSDITLSVKTGPLTFTEFYVVPSSL</sequence>
<keyword evidence="3" id="KW-1185">Reference proteome</keyword>
<dbReference type="InterPro" id="IPR036716">
    <property type="entry name" value="Pest_crys_N_sf"/>
</dbReference>
<dbReference type="GO" id="GO:0090729">
    <property type="term" value="F:toxin activity"/>
    <property type="evidence" value="ECO:0007669"/>
    <property type="project" value="InterPro"/>
</dbReference>
<dbReference type="InParanoid" id="D3BCN6"/>
<protein>
    <recommendedName>
        <fullName evidence="1">Pesticidal crystal protein domain-containing protein</fullName>
    </recommendedName>
</protein>
<dbReference type="Proteomes" id="UP000001396">
    <property type="component" value="Unassembled WGS sequence"/>
</dbReference>
<reference evidence="2 3" key="1">
    <citation type="journal article" date="2011" name="Genome Res.">
        <title>Phylogeny-wide analysis of social amoeba genomes highlights ancient origins for complex intercellular communication.</title>
        <authorList>
            <person name="Heidel A.J."/>
            <person name="Lawal H.M."/>
            <person name="Felder M."/>
            <person name="Schilde C."/>
            <person name="Helps N.R."/>
            <person name="Tunggal B."/>
            <person name="Rivero F."/>
            <person name="John U."/>
            <person name="Schleicher M."/>
            <person name="Eichinger L."/>
            <person name="Platzer M."/>
            <person name="Noegel A.A."/>
            <person name="Schaap P."/>
            <person name="Gloeckner G."/>
        </authorList>
    </citation>
    <scope>NUCLEOTIDE SEQUENCE [LARGE SCALE GENOMIC DNA]</scope>
    <source>
        <strain evidence="3">ATCC 26659 / Pp 5 / PN500</strain>
    </source>
</reference>
<dbReference type="AlphaFoldDB" id="D3BCN6"/>
<dbReference type="Pfam" id="PF03945">
    <property type="entry name" value="Endotoxin_N"/>
    <property type="match status" value="1"/>
</dbReference>
<dbReference type="RefSeq" id="XP_020432798.1">
    <property type="nucleotide sequence ID" value="XM_020577124.1"/>
</dbReference>
<dbReference type="PANTHER" id="PTHR37003">
    <property type="entry name" value="ENDOTOXIN_N DOMAIN-CONTAINING PROTEIN-RELATED"/>
    <property type="match status" value="1"/>
</dbReference>
<dbReference type="InterPro" id="IPR005639">
    <property type="entry name" value="Pest_crys_dom_I"/>
</dbReference>
<evidence type="ECO:0000259" key="1">
    <source>
        <dbReference type="Pfam" id="PF03945"/>
    </source>
</evidence>
<proteinExistence type="predicted"/>
<gene>
    <name evidence="2" type="ORF">PPL_06262</name>
</gene>
<accession>D3BCN6</accession>
<dbReference type="EMBL" id="ADBJ01000028">
    <property type="protein sequence ID" value="EFA80678.1"/>
    <property type="molecule type" value="Genomic_DNA"/>
</dbReference>
<dbReference type="GeneID" id="31361745"/>
<evidence type="ECO:0000313" key="3">
    <source>
        <dbReference type="Proteomes" id="UP000001396"/>
    </source>
</evidence>
<organism evidence="2 3">
    <name type="scientific">Heterostelium pallidum (strain ATCC 26659 / Pp 5 / PN500)</name>
    <name type="common">Cellular slime mold</name>
    <name type="synonym">Polysphondylium pallidum</name>
    <dbReference type="NCBI Taxonomy" id="670386"/>
    <lineage>
        <taxon>Eukaryota</taxon>
        <taxon>Amoebozoa</taxon>
        <taxon>Evosea</taxon>
        <taxon>Eumycetozoa</taxon>
        <taxon>Dictyostelia</taxon>
        <taxon>Acytosteliales</taxon>
        <taxon>Acytosteliaceae</taxon>
        <taxon>Heterostelium</taxon>
    </lineage>
</organism>
<evidence type="ECO:0000313" key="2">
    <source>
        <dbReference type="EMBL" id="EFA80678.1"/>
    </source>
</evidence>
<dbReference type="Gene3D" id="1.20.190.10">
    <property type="entry name" value="Pesticidal crystal protein, N-terminal domain"/>
    <property type="match status" value="1"/>
</dbReference>
<dbReference type="InterPro" id="IPR038979">
    <property type="entry name" value="Pest_crys"/>
</dbReference>
<dbReference type="GO" id="GO:0001907">
    <property type="term" value="P:symbiont-mediated killing of host cell"/>
    <property type="evidence" value="ECO:0007669"/>
    <property type="project" value="InterPro"/>
</dbReference>